<dbReference type="PANTHER" id="PTHR30085:SF2">
    <property type="entry name" value="GLUTAMATE_ASPARTATE IMPORT SOLUTE-BINDING PROTEIN"/>
    <property type="match status" value="1"/>
</dbReference>
<feature type="signal peptide" evidence="4">
    <location>
        <begin position="1"/>
        <end position="23"/>
    </location>
</feature>
<evidence type="ECO:0000259" key="5">
    <source>
        <dbReference type="SMART" id="SM00062"/>
    </source>
</evidence>
<dbReference type="PANTHER" id="PTHR30085">
    <property type="entry name" value="AMINO ACID ABC TRANSPORTER PERMEASE"/>
    <property type="match status" value="1"/>
</dbReference>
<dbReference type="SMART" id="SM00062">
    <property type="entry name" value="PBPb"/>
    <property type="match status" value="1"/>
</dbReference>
<evidence type="ECO:0000313" key="6">
    <source>
        <dbReference type="EMBL" id="QSI75333.1"/>
    </source>
</evidence>
<dbReference type="EMBL" id="CP071060">
    <property type="protein sequence ID" value="QSI75333.1"/>
    <property type="molecule type" value="Genomic_DNA"/>
</dbReference>
<comment type="similarity">
    <text evidence="1">Belongs to the bacterial solute-binding protein 3 family.</text>
</comment>
<evidence type="ECO:0000256" key="2">
    <source>
        <dbReference type="ARBA" id="ARBA00022448"/>
    </source>
</evidence>
<gene>
    <name evidence="6" type="ORF">JY500_12495</name>
</gene>
<dbReference type="InterPro" id="IPR001638">
    <property type="entry name" value="Solute-binding_3/MltF_N"/>
</dbReference>
<protein>
    <submittedName>
        <fullName evidence="6">Amino acid ABC transporter substrate-binding protein</fullName>
    </submittedName>
</protein>
<name>A0ABX7M2E7_9RHOO</name>
<sequence>MQKLIPGAALGVALCAVSTALYAQSTNIDTLEKIRQTRTITIGNREAARPFSFLNEQKQPVGYSIDLCLKAVDQIKKDLKLPDLKVQYVTVSGAERIPKLLDGSIDLECGSTTNTKARQEKVEFSYTIFVAGMKLLTRTNSGVASHTSLAGKPVALSKGTTSEKLFTQLRDSEISTMKLMQFPNNVDAIKALESGTVAAFPQDDVLLSGLLSTRPDASRYTLVGDYLSVEPYAIMMRKGDERLQAEVDKALKQIYASGEINGIYERWFNTDTLKLPMSRLLRDSIMRPSKEPGIARVLGYSL</sequence>
<evidence type="ECO:0000256" key="3">
    <source>
        <dbReference type="ARBA" id="ARBA00022729"/>
    </source>
</evidence>
<evidence type="ECO:0000256" key="1">
    <source>
        <dbReference type="ARBA" id="ARBA00010333"/>
    </source>
</evidence>
<dbReference type="RefSeq" id="WP_206252793.1">
    <property type="nucleotide sequence ID" value="NZ_CP071060.1"/>
</dbReference>
<evidence type="ECO:0000313" key="7">
    <source>
        <dbReference type="Proteomes" id="UP000663570"/>
    </source>
</evidence>
<accession>A0ABX7M2E7</accession>
<dbReference type="InterPro" id="IPR051455">
    <property type="entry name" value="Bact_solute-bind_prot3"/>
</dbReference>
<evidence type="ECO:0000256" key="4">
    <source>
        <dbReference type="SAM" id="SignalP"/>
    </source>
</evidence>
<proteinExistence type="inferred from homology"/>
<keyword evidence="3 4" id="KW-0732">Signal</keyword>
<dbReference type="Proteomes" id="UP000663570">
    <property type="component" value="Chromosome"/>
</dbReference>
<dbReference type="Pfam" id="PF00497">
    <property type="entry name" value="SBP_bac_3"/>
    <property type="match status" value="1"/>
</dbReference>
<feature type="chain" id="PRO_5046444716" evidence="4">
    <location>
        <begin position="24"/>
        <end position="302"/>
    </location>
</feature>
<dbReference type="Gene3D" id="3.40.190.10">
    <property type="entry name" value="Periplasmic binding protein-like II"/>
    <property type="match status" value="2"/>
</dbReference>
<dbReference type="SUPFAM" id="SSF53850">
    <property type="entry name" value="Periplasmic binding protein-like II"/>
    <property type="match status" value="1"/>
</dbReference>
<keyword evidence="2" id="KW-0813">Transport</keyword>
<organism evidence="6 7">
    <name type="scientific">Niveibacterium microcysteis</name>
    <dbReference type="NCBI Taxonomy" id="2811415"/>
    <lineage>
        <taxon>Bacteria</taxon>
        <taxon>Pseudomonadati</taxon>
        <taxon>Pseudomonadota</taxon>
        <taxon>Betaproteobacteria</taxon>
        <taxon>Rhodocyclales</taxon>
        <taxon>Rhodocyclaceae</taxon>
        <taxon>Niveibacterium</taxon>
    </lineage>
</organism>
<reference evidence="6 7" key="1">
    <citation type="submission" date="2021-02" db="EMBL/GenBank/DDBJ databases">
        <title>Niveibacterium changnyeongensis HC41.</title>
        <authorList>
            <person name="Kang M."/>
        </authorList>
    </citation>
    <scope>NUCLEOTIDE SEQUENCE [LARGE SCALE GENOMIC DNA]</scope>
    <source>
        <strain evidence="6 7">HC41</strain>
    </source>
</reference>
<keyword evidence="7" id="KW-1185">Reference proteome</keyword>
<feature type="domain" description="Solute-binding protein family 3/N-terminal" evidence="5">
    <location>
        <begin position="39"/>
        <end position="271"/>
    </location>
</feature>
<dbReference type="CDD" id="cd13688">
    <property type="entry name" value="PBP2_GltI_DEBP"/>
    <property type="match status" value="1"/>
</dbReference>